<dbReference type="Pfam" id="PF13508">
    <property type="entry name" value="Acetyltransf_7"/>
    <property type="match status" value="1"/>
</dbReference>
<sequence length="145" mass="16469">MTSTERGVERLPAIMTPLVNKFYDKHRARGRAAKHDHIWVAKYQHEIVAACRLQPVNGDWLLVGVYVVVQHRKQGIANRLIKTAIDQLYAAAPQSAVYTFAYDYLIDFYSSLGFSCESLELPNELAGRLASYLGQNRQLVAMYHV</sequence>
<dbReference type="Proteomes" id="UP000228621">
    <property type="component" value="Unassembled WGS sequence"/>
</dbReference>
<dbReference type="PROSITE" id="PS51186">
    <property type="entry name" value="GNAT"/>
    <property type="match status" value="1"/>
</dbReference>
<accession>A0A2A5JRB3</accession>
<reference evidence="3" key="1">
    <citation type="journal article" date="2019" name="Genome Announc.">
        <title>Draft Genome Sequence of Pseudoalteromonas piscicida Strain 36Y ROTHPW, an Hypersaline Seawater Isolate from the South Coast of Sonora, Mexico.</title>
        <authorList>
            <person name="Sanchez-Diaz R."/>
            <person name="Molina-Garza Z.J."/>
            <person name="Cruz-Suarez L.E."/>
            <person name="Selvin J."/>
            <person name="Kiran G.S."/>
            <person name="Ibarra-Gamez J.C."/>
            <person name="Gomez-Gil B."/>
            <person name="Galaviz-Silva L."/>
        </authorList>
    </citation>
    <scope>NUCLEOTIDE SEQUENCE [LARGE SCALE GENOMIC DNA]</scope>
    <source>
        <strain evidence="3">36Y_RITHPW</strain>
    </source>
</reference>
<evidence type="ECO:0000313" key="3">
    <source>
        <dbReference type="Proteomes" id="UP000228621"/>
    </source>
</evidence>
<dbReference type="CDD" id="cd04301">
    <property type="entry name" value="NAT_SF"/>
    <property type="match status" value="1"/>
</dbReference>
<keyword evidence="3" id="KW-1185">Reference proteome</keyword>
<evidence type="ECO:0000259" key="1">
    <source>
        <dbReference type="PROSITE" id="PS51186"/>
    </source>
</evidence>
<organism evidence="2 3">
    <name type="scientific">Pseudoalteromonas piscicida</name>
    <dbReference type="NCBI Taxonomy" id="43662"/>
    <lineage>
        <taxon>Bacteria</taxon>
        <taxon>Pseudomonadati</taxon>
        <taxon>Pseudomonadota</taxon>
        <taxon>Gammaproteobacteria</taxon>
        <taxon>Alteromonadales</taxon>
        <taxon>Pseudoalteromonadaceae</taxon>
        <taxon>Pseudoalteromonas</taxon>
    </lineage>
</organism>
<dbReference type="EMBL" id="NKHF01000042">
    <property type="protein sequence ID" value="PCK31958.1"/>
    <property type="molecule type" value="Genomic_DNA"/>
</dbReference>
<feature type="domain" description="N-acetyltransferase" evidence="1">
    <location>
        <begin position="1"/>
        <end position="138"/>
    </location>
</feature>
<dbReference type="OrthoDB" id="8780005at2"/>
<dbReference type="InterPro" id="IPR016181">
    <property type="entry name" value="Acyl_CoA_acyltransferase"/>
</dbReference>
<dbReference type="InterPro" id="IPR000182">
    <property type="entry name" value="GNAT_dom"/>
</dbReference>
<gene>
    <name evidence="2" type="ORF">CEX98_09895</name>
</gene>
<protein>
    <submittedName>
        <fullName evidence="2">GNAT family N-acetyltransferase</fullName>
    </submittedName>
</protein>
<dbReference type="SUPFAM" id="SSF55729">
    <property type="entry name" value="Acyl-CoA N-acyltransferases (Nat)"/>
    <property type="match status" value="1"/>
</dbReference>
<dbReference type="Gene3D" id="3.40.630.30">
    <property type="match status" value="1"/>
</dbReference>
<evidence type="ECO:0000313" key="2">
    <source>
        <dbReference type="EMBL" id="PCK31958.1"/>
    </source>
</evidence>
<dbReference type="RefSeq" id="WP_099641910.1">
    <property type="nucleotide sequence ID" value="NZ_NKHF01000042.1"/>
</dbReference>
<proteinExistence type="predicted"/>
<comment type="caution">
    <text evidence="2">The sequence shown here is derived from an EMBL/GenBank/DDBJ whole genome shotgun (WGS) entry which is preliminary data.</text>
</comment>
<name>A0A2A5JRB3_PSEO7</name>
<dbReference type="AlphaFoldDB" id="A0A2A5JRB3"/>
<keyword evidence="2" id="KW-0808">Transferase</keyword>
<dbReference type="GO" id="GO:0016747">
    <property type="term" value="F:acyltransferase activity, transferring groups other than amino-acyl groups"/>
    <property type="evidence" value="ECO:0007669"/>
    <property type="project" value="InterPro"/>
</dbReference>